<comment type="caution">
    <text evidence="7">The sequence shown here is derived from an EMBL/GenBank/DDBJ whole genome shotgun (WGS) entry which is preliminary data.</text>
</comment>
<gene>
    <name evidence="7" type="ORF">BN977_05832</name>
</gene>
<dbReference type="Gene3D" id="3.10.20.600">
    <property type="match status" value="1"/>
</dbReference>
<comment type="similarity">
    <text evidence="1">Belongs to the complex I 51 kDa subunit family.</text>
</comment>
<dbReference type="EMBL" id="CCBB010000003">
    <property type="protein sequence ID" value="CDO10991.1"/>
    <property type="molecule type" value="Genomic_DNA"/>
</dbReference>
<evidence type="ECO:0000256" key="3">
    <source>
        <dbReference type="ARBA" id="ARBA00022723"/>
    </source>
</evidence>
<evidence type="ECO:0000313" key="7">
    <source>
        <dbReference type="EMBL" id="CDO10991.1"/>
    </source>
</evidence>
<dbReference type="FunFam" id="3.40.50.11540:FF:000001">
    <property type="entry name" value="NADH dehydrogenase [ubiquinone] flavoprotein 1, mitochondrial"/>
    <property type="match status" value="1"/>
</dbReference>
<reference evidence="7" key="2">
    <citation type="submission" date="2014-03" db="EMBL/GenBank/DDBJ databases">
        <authorList>
            <person name="Urmite Genomes"/>
        </authorList>
    </citation>
    <scope>NUCLEOTIDE SEQUENCE</scope>
    <source>
        <strain evidence="7">DSM 44829</strain>
    </source>
</reference>
<evidence type="ECO:0000256" key="1">
    <source>
        <dbReference type="ARBA" id="ARBA00007523"/>
    </source>
</evidence>
<dbReference type="GO" id="GO:0008137">
    <property type="term" value="F:NADH dehydrogenase (ubiquinone) activity"/>
    <property type="evidence" value="ECO:0007669"/>
    <property type="project" value="InterPro"/>
</dbReference>
<dbReference type="InterPro" id="IPR011538">
    <property type="entry name" value="Nuo51_FMN-bd"/>
</dbReference>
<dbReference type="InterPro" id="IPR037225">
    <property type="entry name" value="Nuo51_FMN-bd_sf"/>
</dbReference>
<feature type="domain" description="NADH-ubiquinone oxidoreductase 51kDa subunit iron-sulphur binding" evidence="6">
    <location>
        <begin position="406"/>
        <end position="453"/>
    </location>
</feature>
<evidence type="ECO:0000313" key="8">
    <source>
        <dbReference type="Proteomes" id="UP000028870"/>
    </source>
</evidence>
<dbReference type="Pfam" id="PF10589">
    <property type="entry name" value="NADH_4Fe-4S"/>
    <property type="match status" value="1"/>
</dbReference>
<dbReference type="InterPro" id="IPR037207">
    <property type="entry name" value="Nuop51_4Fe4S-bd_sf"/>
</dbReference>
<name>W9B8K1_MYCCO</name>
<dbReference type="eggNOG" id="COG1894">
    <property type="taxonomic scope" value="Bacteria"/>
</dbReference>
<dbReference type="Pfam" id="PF01512">
    <property type="entry name" value="Complex1_51K"/>
    <property type="match status" value="1"/>
</dbReference>
<dbReference type="GO" id="GO:0010181">
    <property type="term" value="F:FMN binding"/>
    <property type="evidence" value="ECO:0007669"/>
    <property type="project" value="InterPro"/>
</dbReference>
<proteinExistence type="inferred from homology"/>
<dbReference type="SUPFAM" id="SSF140490">
    <property type="entry name" value="Nqo1C-terminal domain-like"/>
    <property type="match status" value="1"/>
</dbReference>
<dbReference type="Gene3D" id="3.40.50.11540">
    <property type="entry name" value="NADH-ubiquinone oxidoreductase 51kDa subunit"/>
    <property type="match status" value="1"/>
</dbReference>
<dbReference type="GO" id="GO:0046872">
    <property type="term" value="F:metal ion binding"/>
    <property type="evidence" value="ECO:0007669"/>
    <property type="project" value="UniProtKB-KW"/>
</dbReference>
<dbReference type="SUPFAM" id="SSF142984">
    <property type="entry name" value="Nqo1 middle domain-like"/>
    <property type="match status" value="1"/>
</dbReference>
<evidence type="ECO:0000259" key="6">
    <source>
        <dbReference type="SMART" id="SM00928"/>
    </source>
</evidence>
<dbReference type="PROSITE" id="PS00645">
    <property type="entry name" value="COMPLEX1_51K_2"/>
    <property type="match status" value="1"/>
</dbReference>
<keyword evidence="4" id="KW-0408">Iron</keyword>
<sequence length="491" mass="51414">MGVATPRHDDRRPPMAQSFYHLAAVDIDAQPCQGTACFAARHRNPERWAGAESADPRVYCLGRCYDAPARGDDTTEPLVEVACGTAVILGRCAMGGAPDLRAYLRDGGYQGLRRALSIGAEATVAEVEAARLRGRGGAGYPTGRKWRSARTGPAGPRVVVVNADEGDAGAYIDRILLENDPHAMLEGLAIAAFAIGAELAYVYVRREYPRALAAVRTAVAEAEDAGILGPAAFGRARGVTVTVAQGHGSYVCGEESALLNALEGRRPMVRPRPPYPAESGLFGLPTVVNNVETLAGVPWILRHGGNEFAAMGSGSSRGTKAVSLNSVFNRPGLYEVEFGIPLREIVDDLGGGVAGELSGVIVGGPLAGIVPPAHLDVPFAFGPLRDIGAGVGHGGIIAFDDSTSIVDLVHHVFRFGAYESCGACTPCRVGAARIETLFSRPPARSERGEWESIVQTLAATSLCGHGGGLADFALSVITHYGKELYGAPTDH</sequence>
<dbReference type="Proteomes" id="UP000028870">
    <property type="component" value="Unassembled WGS sequence"/>
</dbReference>
<accession>W9B8K1</accession>
<evidence type="ECO:0000256" key="5">
    <source>
        <dbReference type="ARBA" id="ARBA00023014"/>
    </source>
</evidence>
<dbReference type="PANTHER" id="PTHR43578">
    <property type="entry name" value="NADH-QUINONE OXIDOREDUCTASE SUBUNIT F"/>
    <property type="match status" value="1"/>
</dbReference>
<dbReference type="STRING" id="258533.BN977_05832"/>
<keyword evidence="2" id="KW-0004">4Fe-4S</keyword>
<reference evidence="7" key="1">
    <citation type="submission" date="2014-03" db="EMBL/GenBank/DDBJ databases">
        <title>Draft Genome Sequence of Mycobacterium cosmeticum DSM 44829.</title>
        <authorList>
            <person name="Croce O."/>
            <person name="Robert C."/>
            <person name="Raoult D."/>
            <person name="Drancourt M."/>
        </authorList>
    </citation>
    <scope>NUCLEOTIDE SEQUENCE [LARGE SCALE GENOMIC DNA]</scope>
    <source>
        <strain evidence="7">DSM 44829</strain>
    </source>
</reference>
<dbReference type="Gene3D" id="1.20.1440.230">
    <property type="entry name" value="NADH-ubiquinone oxidoreductase 51kDa subunit, iron-sulphur binding domain"/>
    <property type="match status" value="1"/>
</dbReference>
<keyword evidence="8" id="KW-1185">Reference proteome</keyword>
<protein>
    <submittedName>
        <fullName evidence="7">Formate dehydrogenase subunit beta</fullName>
    </submittedName>
</protein>
<dbReference type="SMART" id="SM00928">
    <property type="entry name" value="NADH_4Fe-4S"/>
    <property type="match status" value="1"/>
</dbReference>
<dbReference type="PANTHER" id="PTHR43578:SF3">
    <property type="entry name" value="NADH-QUINONE OXIDOREDUCTASE SUBUNIT F"/>
    <property type="match status" value="1"/>
</dbReference>
<dbReference type="AlphaFoldDB" id="W9B8K1"/>
<evidence type="ECO:0000256" key="2">
    <source>
        <dbReference type="ARBA" id="ARBA00022485"/>
    </source>
</evidence>
<evidence type="ECO:0000256" key="4">
    <source>
        <dbReference type="ARBA" id="ARBA00023004"/>
    </source>
</evidence>
<keyword evidence="3" id="KW-0479">Metal-binding</keyword>
<dbReference type="Gene3D" id="6.10.250.1450">
    <property type="match status" value="1"/>
</dbReference>
<dbReference type="InterPro" id="IPR001949">
    <property type="entry name" value="NADH-UbQ_OxRdtase_51kDa_CS"/>
</dbReference>
<dbReference type="GO" id="GO:0051539">
    <property type="term" value="F:4 iron, 4 sulfur cluster binding"/>
    <property type="evidence" value="ECO:0007669"/>
    <property type="project" value="UniProtKB-KW"/>
</dbReference>
<organism evidence="7 8">
    <name type="scientific">Mycolicibacterium cosmeticum</name>
    <dbReference type="NCBI Taxonomy" id="258533"/>
    <lineage>
        <taxon>Bacteria</taxon>
        <taxon>Bacillati</taxon>
        <taxon>Actinomycetota</taxon>
        <taxon>Actinomycetes</taxon>
        <taxon>Mycobacteriales</taxon>
        <taxon>Mycobacteriaceae</taxon>
        <taxon>Mycolicibacterium</taxon>
    </lineage>
</organism>
<keyword evidence="5" id="KW-0411">Iron-sulfur</keyword>
<dbReference type="SUPFAM" id="SSF142019">
    <property type="entry name" value="Nqo1 FMN-binding domain-like"/>
    <property type="match status" value="1"/>
</dbReference>
<dbReference type="InterPro" id="IPR019575">
    <property type="entry name" value="Nuop51_4Fe4S-bd"/>
</dbReference>